<dbReference type="AlphaFoldDB" id="A0A0G0XI02"/>
<dbReference type="Gene3D" id="1.20.120.330">
    <property type="entry name" value="Nucleotidyltransferases domain 2"/>
    <property type="match status" value="1"/>
</dbReference>
<evidence type="ECO:0000313" key="2">
    <source>
        <dbReference type="EMBL" id="KKS24072.1"/>
    </source>
</evidence>
<name>A0A0G0XI02_9BACT</name>
<dbReference type="SUPFAM" id="SSF81593">
    <property type="entry name" value="Nucleotidyltransferase substrate binding subunit/domain"/>
    <property type="match status" value="1"/>
</dbReference>
<dbReference type="PROSITE" id="PS50910">
    <property type="entry name" value="HEPN"/>
    <property type="match status" value="1"/>
</dbReference>
<comment type="caution">
    <text evidence="2">The sequence shown here is derived from an EMBL/GenBank/DDBJ whole genome shotgun (WGS) entry which is preliminary data.</text>
</comment>
<dbReference type="Pfam" id="PF05168">
    <property type="entry name" value="HEPN"/>
    <property type="match status" value="1"/>
</dbReference>
<organism evidence="2 3">
    <name type="scientific">Candidatus Jorgensenbacteria bacterium GW2011_GWF2_41_8</name>
    <dbReference type="NCBI Taxonomy" id="1618667"/>
    <lineage>
        <taxon>Bacteria</taxon>
        <taxon>Candidatus Joergenseniibacteriota</taxon>
    </lineage>
</organism>
<gene>
    <name evidence="2" type="ORF">UU83_C0031G0005</name>
</gene>
<evidence type="ECO:0000259" key="1">
    <source>
        <dbReference type="PROSITE" id="PS50910"/>
    </source>
</evidence>
<accession>A0A0G0XI02</accession>
<dbReference type="InterPro" id="IPR007842">
    <property type="entry name" value="HEPN_dom"/>
</dbReference>
<sequence length="246" mass="28963">MNNDIINLIKKLRDKKCNDLADLLKGCRSSTEETTQYGSYHNQFISGFIIYAPTDKYRELQKISEEDKNAILQYILELYPKSEELEIGFLNIKQLPGEDKIKENQALADSWLKRAKNKLDDGKQSLEKWRHAEAISSFQECIELSLKADSLLLLDKYSKDHKFDEKEFKEMLNQIPESLENQEFHKLYLYSKFWSNFYTIAKYGLENFGMGAEKFFGNEEAELAQKHADKCYFASMQLKNYMDHPW</sequence>
<dbReference type="EMBL" id="LCCD01000031">
    <property type="protein sequence ID" value="KKS24072.1"/>
    <property type="molecule type" value="Genomic_DNA"/>
</dbReference>
<dbReference type="Proteomes" id="UP000033856">
    <property type="component" value="Unassembled WGS sequence"/>
</dbReference>
<evidence type="ECO:0000313" key="3">
    <source>
        <dbReference type="Proteomes" id="UP000033856"/>
    </source>
</evidence>
<reference evidence="2 3" key="1">
    <citation type="journal article" date="2015" name="Nature">
        <title>rRNA introns, odd ribosomes, and small enigmatic genomes across a large radiation of phyla.</title>
        <authorList>
            <person name="Brown C.T."/>
            <person name="Hug L.A."/>
            <person name="Thomas B.C."/>
            <person name="Sharon I."/>
            <person name="Castelle C.J."/>
            <person name="Singh A."/>
            <person name="Wilkins M.J."/>
            <person name="Williams K.H."/>
            <person name="Banfield J.F."/>
        </authorList>
    </citation>
    <scope>NUCLEOTIDE SEQUENCE [LARGE SCALE GENOMIC DNA]</scope>
</reference>
<protein>
    <recommendedName>
        <fullName evidence="1">HEPN domain-containing protein</fullName>
    </recommendedName>
</protein>
<feature type="domain" description="HEPN" evidence="1">
    <location>
        <begin position="112"/>
        <end position="231"/>
    </location>
</feature>
<proteinExistence type="predicted"/>